<protein>
    <submittedName>
        <fullName evidence="2">Uncharacterized protein</fullName>
    </submittedName>
</protein>
<feature type="non-terminal residue" evidence="2">
    <location>
        <position position="208"/>
    </location>
</feature>
<evidence type="ECO:0000256" key="1">
    <source>
        <dbReference type="SAM" id="Phobius"/>
    </source>
</evidence>
<feature type="transmembrane region" description="Helical" evidence="1">
    <location>
        <begin position="53"/>
        <end position="73"/>
    </location>
</feature>
<evidence type="ECO:0000313" key="3">
    <source>
        <dbReference type="Proteomes" id="UP000291338"/>
    </source>
</evidence>
<dbReference type="AlphaFoldDB" id="A0A4Q7IR24"/>
<dbReference type="RefSeq" id="WP_130253804.1">
    <property type="nucleotide sequence ID" value="NZ_PPSX01000005.1"/>
</dbReference>
<name>A0A4Q7IR24_9GAMM</name>
<dbReference type="EMBL" id="PPSX01000005">
    <property type="protein sequence ID" value="RZQ54913.1"/>
    <property type="molecule type" value="Genomic_DNA"/>
</dbReference>
<keyword evidence="1" id="KW-0472">Membrane</keyword>
<comment type="caution">
    <text evidence="2">The sequence shown here is derived from an EMBL/GenBank/DDBJ whole genome shotgun (WGS) entry which is preliminary data.</text>
</comment>
<organism evidence="2 3">
    <name type="scientific">Pseudoalteromonas phenolica</name>
    <dbReference type="NCBI Taxonomy" id="161398"/>
    <lineage>
        <taxon>Bacteria</taxon>
        <taxon>Pseudomonadati</taxon>
        <taxon>Pseudomonadota</taxon>
        <taxon>Gammaproteobacteria</taxon>
        <taxon>Alteromonadales</taxon>
        <taxon>Pseudoalteromonadaceae</taxon>
        <taxon>Pseudoalteromonas</taxon>
    </lineage>
</organism>
<feature type="transmembrane region" description="Helical" evidence="1">
    <location>
        <begin position="12"/>
        <end position="33"/>
    </location>
</feature>
<evidence type="ECO:0000313" key="2">
    <source>
        <dbReference type="EMBL" id="RZQ54913.1"/>
    </source>
</evidence>
<dbReference type="Proteomes" id="UP000291338">
    <property type="component" value="Unassembled WGS sequence"/>
</dbReference>
<keyword evidence="1" id="KW-1133">Transmembrane helix</keyword>
<proteinExistence type="predicted"/>
<reference evidence="2 3" key="1">
    <citation type="submission" date="2018-01" db="EMBL/GenBank/DDBJ databases">
        <title>Co-occurrence of chitin degradation, pigmentation and bioactivity in marine Pseudoalteromonas.</title>
        <authorList>
            <person name="Paulsen S."/>
            <person name="Gram L."/>
            <person name="Machado H."/>
        </authorList>
    </citation>
    <scope>NUCLEOTIDE SEQUENCE [LARGE SCALE GENOMIC DNA]</scope>
    <source>
        <strain evidence="2 3">S3898</strain>
    </source>
</reference>
<sequence>MSKVDLKDMAALLVVILAISLFIPPIFFIWQFGFGLFPKVEQWANLGSFFSGVYAPLIGIFTLIVLFIQVRLLKNQTEIQDLQAAESITNKRIATCKTEAELYIYKIEAYLKENEDLVNTLNNAIDIKCYHDLEVLITKTHSQLYASYMQLVFNLQKLRIEGEPLYKEASQSCVYCAIASLGIKNVDTLDLAMAFIQTEGLGLISDNK</sequence>
<gene>
    <name evidence="2" type="ORF">C1E23_01105</name>
</gene>
<accession>A0A4Q7IR24</accession>
<keyword evidence="1" id="KW-0812">Transmembrane</keyword>